<feature type="region of interest" description="Disordered" evidence="1">
    <location>
        <begin position="29"/>
        <end position="91"/>
    </location>
</feature>
<dbReference type="PROSITE" id="PS51257">
    <property type="entry name" value="PROKAR_LIPOPROTEIN"/>
    <property type="match status" value="1"/>
</dbReference>
<dbReference type="EMBL" id="BK003250">
    <property type="protein sequence ID" value="DAA03450.1"/>
    <property type="molecule type" value="Genomic_DNA"/>
</dbReference>
<proteinExistence type="predicted"/>
<organism evidence="2">
    <name type="scientific">Drosophila melanogaster</name>
    <name type="common">Fruit fly</name>
    <dbReference type="NCBI Taxonomy" id="7227"/>
    <lineage>
        <taxon>Eukaryota</taxon>
        <taxon>Metazoa</taxon>
        <taxon>Ecdysozoa</taxon>
        <taxon>Arthropoda</taxon>
        <taxon>Hexapoda</taxon>
        <taxon>Insecta</taxon>
        <taxon>Pterygota</taxon>
        <taxon>Neoptera</taxon>
        <taxon>Endopterygota</taxon>
        <taxon>Diptera</taxon>
        <taxon>Brachycera</taxon>
        <taxon>Muscomorpha</taxon>
        <taxon>Ephydroidea</taxon>
        <taxon>Drosophilidae</taxon>
        <taxon>Drosophila</taxon>
        <taxon>Sophophora</taxon>
    </lineage>
</organism>
<reference evidence="2" key="1">
    <citation type="journal article" date="2003" name="Genome Biol.">
        <title>An integrated gene annotation and transcriptional profiling approach towards the full gene content of the Drosophila genome.</title>
        <authorList>
            <person name="Hild M."/>
            <person name="Beckmann B."/>
            <person name="Haas S.A."/>
            <person name="Koch B."/>
            <person name="Solovyev V."/>
            <person name="Busold C."/>
            <person name="Fellenberg K."/>
            <person name="Boutros M."/>
            <person name="Vingron M."/>
            <person name="Sauer F."/>
            <person name="Hoheisel J.D."/>
            <person name="Paro R."/>
        </authorList>
    </citation>
    <scope>NUCLEOTIDE SEQUENCE</scope>
</reference>
<accession>Q6II16</accession>
<sequence length="137" mass="15281">MDTKISEQQDTRMQGGYCSISSSCHHHHHHHHYGLTSDPEWNSGNRKLNGPESKSKNMHTTRNSLNTRPIIKMCKDSGLRTQDPGPRTSGDGVSAIKHAFSVDYCPIPSCCRSNFTVNDFLAFWPAENERGALSAQP</sequence>
<name>Q6II16_DROME</name>
<feature type="compositionally biased region" description="Polar residues" evidence="1">
    <location>
        <begin position="58"/>
        <end position="67"/>
    </location>
</feature>
<gene>
    <name evidence="2" type="ORF">HDC20072</name>
</gene>
<evidence type="ECO:0000313" key="2">
    <source>
        <dbReference type="EMBL" id="DAA03450.1"/>
    </source>
</evidence>
<dbReference type="AlphaFoldDB" id="Q6II16"/>
<protein>
    <submittedName>
        <fullName evidence="2">HDC20072</fullName>
    </submittedName>
</protein>
<evidence type="ECO:0000256" key="1">
    <source>
        <dbReference type="SAM" id="MobiDB-lite"/>
    </source>
</evidence>